<evidence type="ECO:0000313" key="1">
    <source>
        <dbReference type="EMBL" id="KAF9642460.1"/>
    </source>
</evidence>
<name>A0ACB6YYE2_THEGA</name>
<accession>A0ACB6YYE2</accession>
<reference evidence="1" key="1">
    <citation type="submission" date="2019-10" db="EMBL/GenBank/DDBJ databases">
        <authorList>
            <consortium name="DOE Joint Genome Institute"/>
            <person name="Kuo A."/>
            <person name="Miyauchi S."/>
            <person name="Kiss E."/>
            <person name="Drula E."/>
            <person name="Kohler A."/>
            <person name="Sanchez-Garcia M."/>
            <person name="Andreopoulos B."/>
            <person name="Barry K.W."/>
            <person name="Bonito G."/>
            <person name="Buee M."/>
            <person name="Carver A."/>
            <person name="Chen C."/>
            <person name="Cichocki N."/>
            <person name="Clum A."/>
            <person name="Culley D."/>
            <person name="Crous P.W."/>
            <person name="Fauchery L."/>
            <person name="Girlanda M."/>
            <person name="Hayes R."/>
            <person name="Keri Z."/>
            <person name="Labutti K."/>
            <person name="Lipzen A."/>
            <person name="Lombard V."/>
            <person name="Magnuson J."/>
            <person name="Maillard F."/>
            <person name="Morin E."/>
            <person name="Murat C."/>
            <person name="Nolan M."/>
            <person name="Ohm R."/>
            <person name="Pangilinan J."/>
            <person name="Pereira M."/>
            <person name="Perotto S."/>
            <person name="Peter M."/>
            <person name="Riley R."/>
            <person name="Sitrit Y."/>
            <person name="Stielow B."/>
            <person name="Szollosi G."/>
            <person name="Zifcakova L."/>
            <person name="Stursova M."/>
            <person name="Spatafora J.W."/>
            <person name="Tedersoo L."/>
            <person name="Vaario L.-M."/>
            <person name="Yamada A."/>
            <person name="Yan M."/>
            <person name="Wang P."/>
            <person name="Xu J."/>
            <person name="Bruns T."/>
            <person name="Baldrian P."/>
            <person name="Vilgalys R."/>
            <person name="Henrissat B."/>
            <person name="Grigoriev I.V."/>
            <person name="Hibbett D."/>
            <person name="Nagy L.G."/>
            <person name="Martin F.M."/>
        </authorList>
    </citation>
    <scope>NUCLEOTIDE SEQUENCE</scope>
    <source>
        <strain evidence="1">P2</strain>
    </source>
</reference>
<dbReference type="EMBL" id="MU118462">
    <property type="protein sequence ID" value="KAF9642460.1"/>
    <property type="molecule type" value="Genomic_DNA"/>
</dbReference>
<reference evidence="1" key="2">
    <citation type="journal article" date="2020" name="Nat. Commun.">
        <title>Large-scale genome sequencing of mycorrhizal fungi provides insights into the early evolution of symbiotic traits.</title>
        <authorList>
            <person name="Miyauchi S."/>
            <person name="Kiss E."/>
            <person name="Kuo A."/>
            <person name="Drula E."/>
            <person name="Kohler A."/>
            <person name="Sanchez-Garcia M."/>
            <person name="Morin E."/>
            <person name="Andreopoulos B."/>
            <person name="Barry K.W."/>
            <person name="Bonito G."/>
            <person name="Buee M."/>
            <person name="Carver A."/>
            <person name="Chen C."/>
            <person name="Cichocki N."/>
            <person name="Clum A."/>
            <person name="Culley D."/>
            <person name="Crous P.W."/>
            <person name="Fauchery L."/>
            <person name="Girlanda M."/>
            <person name="Hayes R.D."/>
            <person name="Keri Z."/>
            <person name="LaButti K."/>
            <person name="Lipzen A."/>
            <person name="Lombard V."/>
            <person name="Magnuson J."/>
            <person name="Maillard F."/>
            <person name="Murat C."/>
            <person name="Nolan M."/>
            <person name="Ohm R.A."/>
            <person name="Pangilinan J."/>
            <person name="Pereira M.F."/>
            <person name="Perotto S."/>
            <person name="Peter M."/>
            <person name="Pfister S."/>
            <person name="Riley R."/>
            <person name="Sitrit Y."/>
            <person name="Stielow J.B."/>
            <person name="Szollosi G."/>
            <person name="Zifcakova L."/>
            <person name="Stursova M."/>
            <person name="Spatafora J.W."/>
            <person name="Tedersoo L."/>
            <person name="Vaario L.M."/>
            <person name="Yamada A."/>
            <person name="Yan M."/>
            <person name="Wang P."/>
            <person name="Xu J."/>
            <person name="Bruns T."/>
            <person name="Baldrian P."/>
            <person name="Vilgalys R."/>
            <person name="Dunand C."/>
            <person name="Henrissat B."/>
            <person name="Grigoriev I.V."/>
            <person name="Hibbett D."/>
            <person name="Nagy L.G."/>
            <person name="Martin F.M."/>
        </authorList>
    </citation>
    <scope>NUCLEOTIDE SEQUENCE</scope>
    <source>
        <strain evidence="1">P2</strain>
    </source>
</reference>
<keyword evidence="2" id="KW-1185">Reference proteome</keyword>
<dbReference type="Proteomes" id="UP000886501">
    <property type="component" value="Unassembled WGS sequence"/>
</dbReference>
<sequence>MDNFMATLGPDKAKRAKNIADDPYAAAKFFHFMITMILETLFQVKVTPAQVKSGMGVFGRVAAYFGTVKSQGRGTLHLHLLVWLKHVPFPEEITTLLKTEAFRNRVLAYIQANFRAFVPGLESAESIALLPHNNEVSYSRSPNPNCKDYNGELRRSELALARMEQVHSCKPRRCLVYDRHNQLVCKRRAPFQISDEAFVTDTGLCGPKRLYGYINTWVPSILINARCNNDSKFLTSGADTKNITFYVTSYAAKKQGKNYNVSAVMADGYAYHLEHPKPDYVDSIRDQQRLLLFRLVRSISREQELAGPIVISYLMGWGDVFHSHTYSPIYWGSFTNALYAAFPKLSRRVQSSAPSSANTVTSTPNSQEGETDTQTTDSVITLELSGSGHMIIKSQVVDYQHRGVELEGHNVLGFFVDTYETEITKADREADVFDEDARRGPGRPRNPHVRYLTNHPKSKSVHRVIRSPGHCNLPNFLGRWFPQNDDEAIYDFYCTSMLVLLKPWRDLTTDLKSPTESWAVAFETFHTSATPRMQRALSGIQYFHECESAAQKGTTDPHPYPVPTDTQILDDNESGTDHTPQPREFSEEGLALLKEANVSLREELHGHLAIELARHLGIFSNEQHSSGTLGHHAVPSNATQDDLARISMWHNLLQSAADQRAEIPNAILPENIDTATIECLTLPLVDTPAAILLQSAASEQALPGVDPGCLKTDQLRAYRIVTWHLGETLRGGDIPPLRMVPYGEGGTGKSRVIQTITKAFAARGVSHMLMKAVYNGVAASLVDGKTTHVVGCLSLGSKGDISDAAKKKLQDFWRNIRYLTIDEYSMLSKSFLAALSRSISVGMEGSQGFQREMSFGGLNVILCGDLHQFPPVACGKRESLYYPVRMDDSITSQVGRRIYEEFSTVVILREQMRVTDHIWRDFLDHLRYGRVEPRHLKMLRTLLLKRRQMTPNSPFEHPPNTTSFPNPYLDSIEIANLPVDFSTQLWANASLITPRHAVHTRWNQAATQKWCTDSKTRLFICPALDTIKGSPLTLEERYALASPPKNGRKCRDKGLPEFIHLAIGMKVMVTNNLQTDLDITNGARGVITDIILNPDEPPLGEDSVVALKYLQECVLVKLSRTRAAALPGLEEGVIPIQRISTKT</sequence>
<comment type="caution">
    <text evidence="1">The sequence shown here is derived from an EMBL/GenBank/DDBJ whole genome shotgun (WGS) entry which is preliminary data.</text>
</comment>
<protein>
    <submittedName>
        <fullName evidence="1">Uncharacterized protein</fullName>
    </submittedName>
</protein>
<organism evidence="1 2">
    <name type="scientific">Thelephora ganbajun</name>
    <name type="common">Ganba fungus</name>
    <dbReference type="NCBI Taxonomy" id="370292"/>
    <lineage>
        <taxon>Eukaryota</taxon>
        <taxon>Fungi</taxon>
        <taxon>Dikarya</taxon>
        <taxon>Basidiomycota</taxon>
        <taxon>Agaricomycotina</taxon>
        <taxon>Agaricomycetes</taxon>
        <taxon>Thelephorales</taxon>
        <taxon>Thelephoraceae</taxon>
        <taxon>Thelephora</taxon>
    </lineage>
</organism>
<evidence type="ECO:0000313" key="2">
    <source>
        <dbReference type="Proteomes" id="UP000886501"/>
    </source>
</evidence>
<gene>
    <name evidence="1" type="ORF">BDM02DRAFT_3193195</name>
</gene>
<proteinExistence type="predicted"/>